<reference evidence="2 3" key="1">
    <citation type="journal article" date="2015" name="Nature">
        <title>rRNA introns, odd ribosomes, and small enigmatic genomes across a large radiation of phyla.</title>
        <authorList>
            <person name="Brown C.T."/>
            <person name="Hug L.A."/>
            <person name="Thomas B.C."/>
            <person name="Sharon I."/>
            <person name="Castelle C.J."/>
            <person name="Singh A."/>
            <person name="Wilkins M.J."/>
            <person name="Williams K.H."/>
            <person name="Banfield J.F."/>
        </authorList>
    </citation>
    <scope>NUCLEOTIDE SEQUENCE [LARGE SCALE GENOMIC DNA]</scope>
</reference>
<name>A0A0G0Q7N2_9BACT</name>
<evidence type="ECO:0000256" key="1">
    <source>
        <dbReference type="SAM" id="Phobius"/>
    </source>
</evidence>
<comment type="caution">
    <text evidence="2">The sequence shown here is derived from an EMBL/GenBank/DDBJ whole genome shotgun (WGS) entry which is preliminary data.</text>
</comment>
<dbReference type="AlphaFoldDB" id="A0A0G0Q7N2"/>
<feature type="transmembrane region" description="Helical" evidence="1">
    <location>
        <begin position="12"/>
        <end position="34"/>
    </location>
</feature>
<dbReference type="EMBL" id="LBXO01000010">
    <property type="protein sequence ID" value="KKR33341.1"/>
    <property type="molecule type" value="Genomic_DNA"/>
</dbReference>
<protein>
    <submittedName>
        <fullName evidence="2">Uncharacterized protein</fullName>
    </submittedName>
</protein>
<evidence type="ECO:0000313" key="3">
    <source>
        <dbReference type="Proteomes" id="UP000034137"/>
    </source>
</evidence>
<proteinExistence type="predicted"/>
<organism evidence="2 3">
    <name type="scientific">Candidatus Falkowbacteria bacterium GW2011_GWF2_39_8</name>
    <dbReference type="NCBI Taxonomy" id="1618642"/>
    <lineage>
        <taxon>Bacteria</taxon>
        <taxon>Candidatus Falkowiibacteriota</taxon>
    </lineage>
</organism>
<keyword evidence="1" id="KW-0812">Transmembrane</keyword>
<accession>A0A0G0Q7N2</accession>
<dbReference type="Proteomes" id="UP000034137">
    <property type="component" value="Unassembled WGS sequence"/>
</dbReference>
<keyword evidence="1" id="KW-1133">Transmembrane helix</keyword>
<evidence type="ECO:0000313" key="2">
    <source>
        <dbReference type="EMBL" id="KKR33341.1"/>
    </source>
</evidence>
<keyword evidence="1" id="KW-0472">Membrane</keyword>
<gene>
    <name evidence="2" type="ORF">UT64_C0010G0015</name>
</gene>
<sequence length="97" mass="11569">MYLIQDSRDLLNIVLAFCILWLTIFIAWFIYYVAMLMREAFKMTREMHERINKVDDLIVAFKDKIEHSTSYLLLIGEGVKKLVEMARSYSKKNSKKK</sequence>